<name>A0A377J4L7_9HELI</name>
<dbReference type="RefSeq" id="WP_115011665.1">
    <property type="nucleotide sequence ID" value="NZ_UGHV01000001.1"/>
</dbReference>
<dbReference type="EMBL" id="UGHV01000001">
    <property type="protein sequence ID" value="STO97432.1"/>
    <property type="molecule type" value="Genomic_DNA"/>
</dbReference>
<organism evidence="1 2">
    <name type="scientific">Helicobacter canis</name>
    <dbReference type="NCBI Taxonomy" id="29419"/>
    <lineage>
        <taxon>Bacteria</taxon>
        <taxon>Pseudomonadati</taxon>
        <taxon>Campylobacterota</taxon>
        <taxon>Epsilonproteobacteria</taxon>
        <taxon>Campylobacterales</taxon>
        <taxon>Helicobacteraceae</taxon>
        <taxon>Helicobacter</taxon>
    </lineage>
</organism>
<gene>
    <name evidence="1" type="ORF">NCTC12410_01263</name>
</gene>
<dbReference type="AlphaFoldDB" id="A0A377J4L7"/>
<evidence type="ECO:0000313" key="1">
    <source>
        <dbReference type="EMBL" id="STO97432.1"/>
    </source>
</evidence>
<sequence length="282" mass="32375">MKKIMLVDKVTEIRINEENPSTKAIISNNGEFDIVASYEQLDGYYVKPFRGNAKGKLVPMAQYIALQGGEFIKPLVPSELYENVYFEAESFGQQYWEEYEAIVKQFILKLGNGSSWKVCYSKEEFESYKKEQKTRAEIDGRYKVVGGEVKVDSSDKQSQESAKSHSKEVNMASFQPKCSVDEIERWLEQEKINVEAPPNQLQIIIKEFLERGCLQYRYEEKESISISISATQTSMFNMQLKLNTLPLSLQASLERSIQEASTQSTKTEVYLCIECKHDGIEK</sequence>
<dbReference type="Proteomes" id="UP000254841">
    <property type="component" value="Unassembled WGS sequence"/>
</dbReference>
<proteinExistence type="predicted"/>
<reference evidence="1 2" key="1">
    <citation type="submission" date="2018-06" db="EMBL/GenBank/DDBJ databases">
        <authorList>
            <consortium name="Pathogen Informatics"/>
            <person name="Doyle S."/>
        </authorList>
    </citation>
    <scope>NUCLEOTIDE SEQUENCE [LARGE SCALE GENOMIC DNA]</scope>
    <source>
        <strain evidence="1 2">NCTC12410</strain>
    </source>
</reference>
<protein>
    <submittedName>
        <fullName evidence="1">Uncharacterized protein</fullName>
    </submittedName>
</protein>
<accession>A0A377J4L7</accession>
<evidence type="ECO:0000313" key="2">
    <source>
        <dbReference type="Proteomes" id="UP000254841"/>
    </source>
</evidence>